<keyword evidence="2" id="KW-1185">Reference proteome</keyword>
<reference evidence="1" key="1">
    <citation type="submission" date="2021-02" db="EMBL/GenBank/DDBJ databases">
        <authorList>
            <person name="Nowell W R."/>
        </authorList>
    </citation>
    <scope>NUCLEOTIDE SEQUENCE</scope>
</reference>
<evidence type="ECO:0000313" key="2">
    <source>
        <dbReference type="Proteomes" id="UP000663873"/>
    </source>
</evidence>
<feature type="non-terminal residue" evidence="1">
    <location>
        <position position="1"/>
    </location>
</feature>
<proteinExistence type="predicted"/>
<comment type="caution">
    <text evidence="1">The sequence shown here is derived from an EMBL/GenBank/DDBJ whole genome shotgun (WGS) entry which is preliminary data.</text>
</comment>
<dbReference type="Proteomes" id="UP000663873">
    <property type="component" value="Unassembled WGS sequence"/>
</dbReference>
<dbReference type="InterPro" id="IPR039886">
    <property type="entry name" value="BTBD10/KCTD20"/>
</dbReference>
<gene>
    <name evidence="1" type="ORF">UJA718_LOCUS42572</name>
</gene>
<dbReference type="GO" id="GO:0042327">
    <property type="term" value="P:positive regulation of phosphorylation"/>
    <property type="evidence" value="ECO:0007669"/>
    <property type="project" value="TreeGrafter"/>
</dbReference>
<sequence>RGDRECQIVILCDDDLIEWDDDYPPQLGQEEDKAQSMKLSKKKAMLSFFVSVD</sequence>
<dbReference type="EMBL" id="CAJOBP010055217">
    <property type="protein sequence ID" value="CAF4830107.1"/>
    <property type="molecule type" value="Genomic_DNA"/>
</dbReference>
<dbReference type="GO" id="GO:0005737">
    <property type="term" value="C:cytoplasm"/>
    <property type="evidence" value="ECO:0007669"/>
    <property type="project" value="TreeGrafter"/>
</dbReference>
<dbReference type="AlphaFoldDB" id="A0A821QST9"/>
<protein>
    <submittedName>
        <fullName evidence="1">Uncharacterized protein</fullName>
    </submittedName>
</protein>
<accession>A0A821QST9</accession>
<evidence type="ECO:0000313" key="1">
    <source>
        <dbReference type="EMBL" id="CAF4830107.1"/>
    </source>
</evidence>
<name>A0A821QST9_9BILA</name>
<dbReference type="PANTHER" id="PTHR21637:SF0">
    <property type="entry name" value="AT10158P"/>
    <property type="match status" value="1"/>
</dbReference>
<dbReference type="PANTHER" id="PTHR21637">
    <property type="entry name" value="BTB/POZ DOMAIN-CONTAINING PROTEIN 10-RELATED"/>
    <property type="match status" value="1"/>
</dbReference>
<organism evidence="1 2">
    <name type="scientific">Rotaria socialis</name>
    <dbReference type="NCBI Taxonomy" id="392032"/>
    <lineage>
        <taxon>Eukaryota</taxon>
        <taxon>Metazoa</taxon>
        <taxon>Spiralia</taxon>
        <taxon>Gnathifera</taxon>
        <taxon>Rotifera</taxon>
        <taxon>Eurotatoria</taxon>
        <taxon>Bdelloidea</taxon>
        <taxon>Philodinida</taxon>
        <taxon>Philodinidae</taxon>
        <taxon>Rotaria</taxon>
    </lineage>
</organism>